<dbReference type="InterPro" id="IPR021233">
    <property type="entry name" value="DUF2783"/>
</dbReference>
<reference evidence="1" key="1">
    <citation type="submission" date="2017-04" db="EMBL/GenBank/DDBJ databases">
        <title>Unexpected and diverse lifestyles within the genus Limnohabitans.</title>
        <authorList>
            <person name="Kasalicky V."/>
            <person name="Mehrshad M."/>
            <person name="Andrei S.-A."/>
            <person name="Salcher M."/>
            <person name="Kratochvilova H."/>
            <person name="Simek K."/>
            <person name="Ghai R."/>
        </authorList>
    </citation>
    <scope>NUCLEOTIDE SEQUENCE [LARGE SCALE GENOMIC DNA]</scope>
    <source>
        <strain evidence="1">II-D5</strain>
    </source>
</reference>
<dbReference type="AlphaFoldDB" id="A0A2T7U8W0"/>
<comment type="caution">
    <text evidence="1">The sequence shown here is derived from an EMBL/GenBank/DDBJ whole genome shotgun (WGS) entry which is preliminary data.</text>
</comment>
<accession>A0A2T7U8W0</accession>
<dbReference type="OrthoDB" id="6460891at2"/>
<dbReference type="Pfam" id="PF10932">
    <property type="entry name" value="DUF2783"/>
    <property type="match status" value="1"/>
</dbReference>
<name>A0A2T7U8W0_9BURK</name>
<organism evidence="1 2">
    <name type="scientific">Limnohabitans planktonicus II-D5</name>
    <dbReference type="NCBI Taxonomy" id="1293045"/>
    <lineage>
        <taxon>Bacteria</taxon>
        <taxon>Pseudomonadati</taxon>
        <taxon>Pseudomonadota</taxon>
        <taxon>Betaproteobacteria</taxon>
        <taxon>Burkholderiales</taxon>
        <taxon>Comamonadaceae</taxon>
        <taxon>Limnohabitans</taxon>
    </lineage>
</organism>
<protein>
    <submittedName>
        <fullName evidence="1">Small subunit of monooxygenase</fullName>
    </submittedName>
</protein>
<dbReference type="STRING" id="1293045.H663_12535"/>
<gene>
    <name evidence="1" type="ORF">H663_018980</name>
</gene>
<dbReference type="Proteomes" id="UP000037507">
    <property type="component" value="Unassembled WGS sequence"/>
</dbReference>
<sequence>MSTTTNISTSTTAAATSTLITQPNFHEAGRRFFRDFSPGDDFYENLIDAHNGLSDEQSEALNARLILLLANHIGDLKVLREALQAARAGA</sequence>
<keyword evidence="1" id="KW-0503">Monooxygenase</keyword>
<keyword evidence="1" id="KW-0560">Oxidoreductase</keyword>
<keyword evidence="2" id="KW-1185">Reference proteome</keyword>
<dbReference type="GO" id="GO:0004497">
    <property type="term" value="F:monooxygenase activity"/>
    <property type="evidence" value="ECO:0007669"/>
    <property type="project" value="UniProtKB-KW"/>
</dbReference>
<proteinExistence type="predicted"/>
<evidence type="ECO:0000313" key="1">
    <source>
        <dbReference type="EMBL" id="PVE41103.1"/>
    </source>
</evidence>
<dbReference type="RefSeq" id="WP_053173670.1">
    <property type="nucleotide sequence ID" value="NZ_LFYT02000041.1"/>
</dbReference>
<evidence type="ECO:0000313" key="2">
    <source>
        <dbReference type="Proteomes" id="UP000037507"/>
    </source>
</evidence>
<dbReference type="EMBL" id="LFYT02000041">
    <property type="protein sequence ID" value="PVE41103.1"/>
    <property type="molecule type" value="Genomic_DNA"/>
</dbReference>